<proteinExistence type="predicted"/>
<name>A0ABT9G6B1_LEPDI</name>
<reference evidence="4 5" key="1">
    <citation type="submission" date="2023-08" db="EMBL/GenBank/DDBJ databases">
        <authorList>
            <person name="Roldan D.M."/>
            <person name="Menes R.J."/>
        </authorList>
    </citation>
    <scope>NUCLEOTIDE SEQUENCE [LARGE SCALE GENOMIC DNA]</scope>
    <source>
        <strain evidence="4 5">CCM 2812</strain>
    </source>
</reference>
<sequence>MSAPRYRDARIGGALQASVETAADGSTVLRSTEPLRRFPERLTDALAQWAAQAPGRTLVAQRERLADGSRGDWHHVSYAQMLQRAQAVGQALVDRGLGVDRPVAILSDNDIEHLTLTLGAMWAGVPVAPISSAYSLVSQDHGKLRHVVGMVTPGLVFASGPAYGRAFDTIAALLGDGVEFVLGSGTLAGRATTPFEALLATVPGESGVAAHAQVGPDTIAKFLFTSGSTKQPKGVINTQRMLCANQQMIRQCLAFLADEPPVLVDWLPWNHTFGGNHNVGIVLYNGGTLHIDEGKPTPAGIAETLRNLREVSPTVYFNVPKGYEEIAAAMQDDAALRASMFRRVQLFMYAGAGLSQAVWDQLEALGEATVGERVRMITSLGMTETAPACVFALGTAVRSGQIGLPAPGCEVKLTRIGDGPWAKTEVRFRGPHVMPGYWKDPAQTAEAFDAEGYYCTGDAVKFVDPADPQRGLVFDGRIAEDFKLSTGTFVSVGPLRGKVIAAGAPCVQDAVVTGLNRDELGLLLFPRLDECRRLAGLDATVPAPEVLHHPAVRAFFQRLADTLWASGTGSANRVARLHVLAEPPSIDKGEVTDKGSINQRAVLQHRAALVEALHEGREADPFVILPQRG</sequence>
<evidence type="ECO:0000313" key="4">
    <source>
        <dbReference type="EMBL" id="MDP4302024.1"/>
    </source>
</evidence>
<comment type="caution">
    <text evidence="4">The sequence shown here is derived from an EMBL/GenBank/DDBJ whole genome shotgun (WGS) entry which is preliminary data.</text>
</comment>
<feature type="domain" description="AMP-dependent synthetase/ligase" evidence="3">
    <location>
        <begin position="47"/>
        <end position="438"/>
    </location>
</feature>
<protein>
    <submittedName>
        <fullName evidence="4">Feruloyl-CoA synthase</fullName>
    </submittedName>
</protein>
<evidence type="ECO:0000259" key="3">
    <source>
        <dbReference type="Pfam" id="PF00501"/>
    </source>
</evidence>
<evidence type="ECO:0000256" key="2">
    <source>
        <dbReference type="ARBA" id="ARBA00022840"/>
    </source>
</evidence>
<gene>
    <name evidence="4" type="ORF">Q8X39_15390</name>
</gene>
<dbReference type="RefSeq" id="WP_305750607.1">
    <property type="nucleotide sequence ID" value="NZ_JAUZEE010000008.1"/>
</dbReference>
<dbReference type="CDD" id="cd05921">
    <property type="entry name" value="FCS"/>
    <property type="match status" value="1"/>
</dbReference>
<dbReference type="Proteomes" id="UP001235760">
    <property type="component" value="Unassembled WGS sequence"/>
</dbReference>
<dbReference type="PANTHER" id="PTHR43272:SF33">
    <property type="entry name" value="AMP-BINDING DOMAIN-CONTAINING PROTEIN-RELATED"/>
    <property type="match status" value="1"/>
</dbReference>
<dbReference type="SUPFAM" id="SSF56801">
    <property type="entry name" value="Acetyl-CoA synthetase-like"/>
    <property type="match status" value="1"/>
</dbReference>
<accession>A0ABT9G6B1</accession>
<dbReference type="InterPro" id="IPR000873">
    <property type="entry name" value="AMP-dep_synth/lig_dom"/>
</dbReference>
<dbReference type="EMBL" id="JAUZEE010000008">
    <property type="protein sequence ID" value="MDP4302024.1"/>
    <property type="molecule type" value="Genomic_DNA"/>
</dbReference>
<dbReference type="Gene3D" id="3.40.50.12780">
    <property type="entry name" value="N-terminal domain of ligase-like"/>
    <property type="match status" value="1"/>
</dbReference>
<keyword evidence="1" id="KW-0547">Nucleotide-binding</keyword>
<evidence type="ECO:0000313" key="5">
    <source>
        <dbReference type="Proteomes" id="UP001235760"/>
    </source>
</evidence>
<dbReference type="PANTHER" id="PTHR43272">
    <property type="entry name" value="LONG-CHAIN-FATTY-ACID--COA LIGASE"/>
    <property type="match status" value="1"/>
</dbReference>
<keyword evidence="2" id="KW-0067">ATP-binding</keyword>
<organism evidence="4 5">
    <name type="scientific">Leptothrix discophora</name>
    <dbReference type="NCBI Taxonomy" id="89"/>
    <lineage>
        <taxon>Bacteria</taxon>
        <taxon>Pseudomonadati</taxon>
        <taxon>Pseudomonadota</taxon>
        <taxon>Betaproteobacteria</taxon>
        <taxon>Burkholderiales</taxon>
        <taxon>Sphaerotilaceae</taxon>
        <taxon>Leptothrix</taxon>
    </lineage>
</organism>
<evidence type="ECO:0000256" key="1">
    <source>
        <dbReference type="ARBA" id="ARBA00022741"/>
    </source>
</evidence>
<dbReference type="Pfam" id="PF00501">
    <property type="entry name" value="AMP-binding"/>
    <property type="match status" value="1"/>
</dbReference>
<keyword evidence="5" id="KW-1185">Reference proteome</keyword>
<dbReference type="InterPro" id="IPR042099">
    <property type="entry name" value="ANL_N_sf"/>
</dbReference>